<organism evidence="4 5">
    <name type="scientific">Phtheirospermum japonicum</name>
    <dbReference type="NCBI Taxonomy" id="374723"/>
    <lineage>
        <taxon>Eukaryota</taxon>
        <taxon>Viridiplantae</taxon>
        <taxon>Streptophyta</taxon>
        <taxon>Embryophyta</taxon>
        <taxon>Tracheophyta</taxon>
        <taxon>Spermatophyta</taxon>
        <taxon>Magnoliopsida</taxon>
        <taxon>eudicotyledons</taxon>
        <taxon>Gunneridae</taxon>
        <taxon>Pentapetalae</taxon>
        <taxon>asterids</taxon>
        <taxon>lamiids</taxon>
        <taxon>Lamiales</taxon>
        <taxon>Orobanchaceae</taxon>
        <taxon>Orobanchaceae incertae sedis</taxon>
        <taxon>Phtheirospermum</taxon>
    </lineage>
</organism>
<feature type="region of interest" description="Disordered" evidence="3">
    <location>
        <begin position="1"/>
        <end position="21"/>
    </location>
</feature>
<evidence type="ECO:0000313" key="4">
    <source>
        <dbReference type="EMBL" id="GFP94702.1"/>
    </source>
</evidence>
<name>A0A830C929_9LAMI</name>
<dbReference type="InterPro" id="IPR002885">
    <property type="entry name" value="PPR_rpt"/>
</dbReference>
<proteinExistence type="predicted"/>
<evidence type="ECO:0000256" key="3">
    <source>
        <dbReference type="SAM" id="MobiDB-lite"/>
    </source>
</evidence>
<keyword evidence="1" id="KW-0677">Repeat</keyword>
<feature type="repeat" description="PPR" evidence="2">
    <location>
        <begin position="359"/>
        <end position="394"/>
    </location>
</feature>
<comment type="caution">
    <text evidence="4">The sequence shown here is derived from an EMBL/GenBank/DDBJ whole genome shotgun (WGS) entry which is preliminary data.</text>
</comment>
<dbReference type="PROSITE" id="PS51375">
    <property type="entry name" value="PPR"/>
    <property type="match status" value="4"/>
</dbReference>
<gene>
    <name evidence="4" type="ORF">PHJA_001614600</name>
</gene>
<dbReference type="EMBL" id="BMAC01000360">
    <property type="protein sequence ID" value="GFP94702.1"/>
    <property type="molecule type" value="Genomic_DNA"/>
</dbReference>
<dbReference type="PANTHER" id="PTHR45613:SF9">
    <property type="entry name" value="MITOCHONDRIAL GROUP I INTRON SPLICING FACTOR CCM1"/>
    <property type="match status" value="1"/>
</dbReference>
<reference evidence="4" key="1">
    <citation type="submission" date="2020-07" db="EMBL/GenBank/DDBJ databases">
        <title>Ethylene signaling mediates host invasion by parasitic plants.</title>
        <authorList>
            <person name="Yoshida S."/>
        </authorList>
    </citation>
    <scope>NUCLEOTIDE SEQUENCE</scope>
    <source>
        <strain evidence="4">Okayama</strain>
    </source>
</reference>
<dbReference type="InterPro" id="IPR011990">
    <property type="entry name" value="TPR-like_helical_dom_sf"/>
</dbReference>
<protein>
    <submittedName>
        <fullName evidence="4">Pentatricopeptide repeat-containing protein at4g21170</fullName>
    </submittedName>
</protein>
<evidence type="ECO:0000256" key="2">
    <source>
        <dbReference type="PROSITE-ProRule" id="PRU00708"/>
    </source>
</evidence>
<keyword evidence="5" id="KW-1185">Reference proteome</keyword>
<dbReference type="Gene3D" id="1.25.40.10">
    <property type="entry name" value="Tetratricopeptide repeat domain"/>
    <property type="match status" value="4"/>
</dbReference>
<dbReference type="Pfam" id="PF13041">
    <property type="entry name" value="PPR_2"/>
    <property type="match status" value="2"/>
</dbReference>
<evidence type="ECO:0000313" key="5">
    <source>
        <dbReference type="Proteomes" id="UP000653305"/>
    </source>
</evidence>
<dbReference type="AlphaFoldDB" id="A0A830C929"/>
<dbReference type="Proteomes" id="UP000653305">
    <property type="component" value="Unassembled WGS sequence"/>
</dbReference>
<dbReference type="OrthoDB" id="747253at2759"/>
<feature type="repeat" description="PPR" evidence="2">
    <location>
        <begin position="500"/>
        <end position="530"/>
    </location>
</feature>
<dbReference type="Pfam" id="PF01535">
    <property type="entry name" value="PPR"/>
    <property type="match status" value="2"/>
</dbReference>
<accession>A0A830C929</accession>
<evidence type="ECO:0000256" key="1">
    <source>
        <dbReference type="ARBA" id="ARBA00022737"/>
    </source>
</evidence>
<feature type="repeat" description="PPR" evidence="2">
    <location>
        <begin position="252"/>
        <end position="286"/>
    </location>
</feature>
<feature type="repeat" description="PPR" evidence="2">
    <location>
        <begin position="534"/>
        <end position="568"/>
    </location>
</feature>
<sequence>MLRNQKSQNPTEPKSFKTLNINPTPNWRIRIKQTQLVSQASSILLQRHSKLWAPLLKPLKLSSNFTPALFHQILNKIQTHPKICYTFFKWAQKTLDFKPDPTDQCRMVRILFGSGLTELGRPLLGSVVQNHPPAKIVPLLIQPLNSVDLQYVSPVLNSAIDFYCNKQMYLLSLEVYMMGKQFGFRLSVETCNALLNLLGQKNELRLAWCCYASFIRNGILGDEFTWSFISRVLYKDGKFERISRILDMGIYNPEMFDLMIDGYSRRGDFVAAFHYLNEMCIKGIEPSFITYSSILDGACKYQDREVIENVMSLMVEKGHSTGFSISDYDLIIENLCDVKKTLAMDLFFKRAQDEKIELQHSTYEHMLRALLSEKGRLEDAIEMYNVMQAKNISVSESCYTELVIVLCKENPSRIISNLLVDIIRQEFVSAANELSTYVSKQCTQGRWREAEELFNLITDQGRLLDSITCGYFVRRFCSRRQIDKAIGLHCKIEVLKGNLDTATYNVLLAALFKEKRVEETIEVFDYMRACERLESESYSIMIRGLCNEKELRKAMKLHDEMLELGLKPDQRTYKRLIFGFK</sequence>
<dbReference type="NCBIfam" id="TIGR00756">
    <property type="entry name" value="PPR"/>
    <property type="match status" value="3"/>
</dbReference>
<dbReference type="PANTHER" id="PTHR45613">
    <property type="entry name" value="PENTATRICOPEPTIDE REPEAT-CONTAINING PROTEIN"/>
    <property type="match status" value="1"/>
</dbReference>